<evidence type="ECO:0000313" key="3">
    <source>
        <dbReference type="Proteomes" id="UP001222932"/>
    </source>
</evidence>
<sequence length="329" mass="35602">MPFKRPNSPSSAESSPRVRRRNTQNTQDTHPLATPATPPSAWPDPSPPALSHAAGSRGTPPPGTEAWRTPAPPPSRFPRDDWRGASWAPPNLATDHVTPEVFELAGKFASVAVQQALDGDAPWSDVGTNGIYLALVDLMLQCRDHMRSETGKRTVLHYSEKQPNRGYLTYDDWLHACEDEMARIYTLAQTVVPAAAFRDITAARAKQYCTAAILSTFELGADALTRPQASDVPIVPAAFLGRYDATAEQLERYGMCLVRGSISLDTDEGQILRSVAAALKRSGSSGAERKRTQGARGLQGMPLPNPVHVPVGPIAGTTLCVMPLPTRHR</sequence>
<name>A0AAD3YF39_9TREE</name>
<proteinExistence type="predicted"/>
<feature type="region of interest" description="Disordered" evidence="1">
    <location>
        <begin position="1"/>
        <end position="91"/>
    </location>
</feature>
<dbReference type="Proteomes" id="UP001222932">
    <property type="component" value="Unassembled WGS sequence"/>
</dbReference>
<comment type="caution">
    <text evidence="2">The sequence shown here is derived from an EMBL/GenBank/DDBJ whole genome shotgun (WGS) entry which is preliminary data.</text>
</comment>
<reference evidence="2" key="1">
    <citation type="journal article" date="2023" name="BMC Genomics">
        <title>Chromosome-level genome assemblies of Cutaneotrichosporon spp. (Trichosporonales, Basidiomycota) reveal imbalanced evolution between nucleotide sequences and chromosome synteny.</title>
        <authorList>
            <person name="Kobayashi Y."/>
            <person name="Kayamori A."/>
            <person name="Aoki K."/>
            <person name="Shiwa Y."/>
            <person name="Matsutani M."/>
            <person name="Fujita N."/>
            <person name="Sugita T."/>
            <person name="Iwasaki W."/>
            <person name="Tanaka N."/>
            <person name="Takashima M."/>
        </authorList>
    </citation>
    <scope>NUCLEOTIDE SEQUENCE</scope>
    <source>
        <strain evidence="2">HIS016</strain>
    </source>
</reference>
<evidence type="ECO:0000256" key="1">
    <source>
        <dbReference type="SAM" id="MobiDB-lite"/>
    </source>
</evidence>
<dbReference type="AlphaFoldDB" id="A0AAD3YF39"/>
<keyword evidence="3" id="KW-1185">Reference proteome</keyword>
<accession>A0AAD3YF39</accession>
<protein>
    <submittedName>
        <fullName evidence="2">Uncharacterized protein</fullName>
    </submittedName>
</protein>
<dbReference type="EMBL" id="BTCM01000008">
    <property type="protein sequence ID" value="GMK59783.1"/>
    <property type="molecule type" value="Genomic_DNA"/>
</dbReference>
<feature type="compositionally biased region" description="Pro residues" evidence="1">
    <location>
        <begin position="36"/>
        <end position="48"/>
    </location>
</feature>
<organism evidence="2 3">
    <name type="scientific">Cutaneotrichosporon spelunceum</name>
    <dbReference type="NCBI Taxonomy" id="1672016"/>
    <lineage>
        <taxon>Eukaryota</taxon>
        <taxon>Fungi</taxon>
        <taxon>Dikarya</taxon>
        <taxon>Basidiomycota</taxon>
        <taxon>Agaricomycotina</taxon>
        <taxon>Tremellomycetes</taxon>
        <taxon>Trichosporonales</taxon>
        <taxon>Trichosporonaceae</taxon>
        <taxon>Cutaneotrichosporon</taxon>
    </lineage>
</organism>
<reference evidence="2" key="2">
    <citation type="submission" date="2023-06" db="EMBL/GenBank/DDBJ databases">
        <authorList>
            <person name="Kobayashi Y."/>
            <person name="Kayamori A."/>
            <person name="Aoki K."/>
            <person name="Shiwa Y."/>
            <person name="Fujita N."/>
            <person name="Sugita T."/>
            <person name="Iwasaki W."/>
            <person name="Tanaka N."/>
            <person name="Takashima M."/>
        </authorList>
    </citation>
    <scope>NUCLEOTIDE SEQUENCE</scope>
    <source>
        <strain evidence="2">HIS016</strain>
    </source>
</reference>
<gene>
    <name evidence="2" type="ORF">CspeluHIS016_0803890</name>
</gene>
<feature type="region of interest" description="Disordered" evidence="1">
    <location>
        <begin position="282"/>
        <end position="303"/>
    </location>
</feature>
<evidence type="ECO:0000313" key="2">
    <source>
        <dbReference type="EMBL" id="GMK59783.1"/>
    </source>
</evidence>